<evidence type="ECO:0000313" key="3">
    <source>
        <dbReference type="Proteomes" id="UP000190897"/>
    </source>
</evidence>
<feature type="domain" description="Secretion system C-terminal sorting" evidence="1">
    <location>
        <begin position="884"/>
        <end position="948"/>
    </location>
</feature>
<dbReference type="InterPro" id="IPR013783">
    <property type="entry name" value="Ig-like_fold"/>
</dbReference>
<dbReference type="OrthoDB" id="900657at2"/>
<dbReference type="EMBL" id="FUZA01000002">
    <property type="protein sequence ID" value="SKB69021.1"/>
    <property type="molecule type" value="Genomic_DNA"/>
</dbReference>
<dbReference type="Pfam" id="PF18962">
    <property type="entry name" value="Por_Secre_tail"/>
    <property type="match status" value="1"/>
</dbReference>
<keyword evidence="3" id="KW-1185">Reference proteome</keyword>
<dbReference type="Proteomes" id="UP000190897">
    <property type="component" value="Unassembled WGS sequence"/>
</dbReference>
<dbReference type="Gene3D" id="3.20.20.80">
    <property type="entry name" value="Glycosidases"/>
    <property type="match status" value="1"/>
</dbReference>
<dbReference type="Gene3D" id="2.60.40.10">
    <property type="entry name" value="Immunoglobulins"/>
    <property type="match status" value="1"/>
</dbReference>
<reference evidence="3" key="1">
    <citation type="submission" date="2017-02" db="EMBL/GenBank/DDBJ databases">
        <authorList>
            <person name="Varghese N."/>
            <person name="Submissions S."/>
        </authorList>
    </citation>
    <scope>NUCLEOTIDE SEQUENCE [LARGE SCALE GENOMIC DNA]</scope>
    <source>
        <strain evidence="3">DSM 22270</strain>
    </source>
</reference>
<dbReference type="STRING" id="651661.SAMN05660293_01502"/>
<dbReference type="InterPro" id="IPR026444">
    <property type="entry name" value="Secre_tail"/>
</dbReference>
<proteinExistence type="predicted"/>
<dbReference type="CDD" id="cd11576">
    <property type="entry name" value="GH99_GH71_like_2"/>
    <property type="match status" value="1"/>
</dbReference>
<name>A0A1T5DBM4_9BACT</name>
<evidence type="ECO:0000259" key="1">
    <source>
        <dbReference type="Pfam" id="PF18962"/>
    </source>
</evidence>
<dbReference type="NCBIfam" id="TIGR04183">
    <property type="entry name" value="Por_Secre_tail"/>
    <property type="match status" value="1"/>
</dbReference>
<protein>
    <submittedName>
        <fullName evidence="2">Por secretion system C-terminal sorting domain-containing protein</fullName>
    </submittedName>
</protein>
<gene>
    <name evidence="2" type="ORF">SAMN05660293_01502</name>
</gene>
<accession>A0A1T5DBM4</accession>
<sequence length="950" mass="105289">MSGKRDLGFHQSMLTMKKNYLLLLFLILYAITGYAQVTNVDDCESLTGWGGGGNALSLDNDAPAQGSFSIKSEGGNTERFRKNFASPLNTGIAAGELNIAYLQFSLFVSDITKFSTSDGQFEITSSGNPDTDEFSWGTGSVNLRNGWNNVVLRLSAAGKSGNPDLSAINFFRYYKPINPGESIIIKIDNIRFTKGYEGSELTGARIFNKADDIAGWSGTNGATVDNTNKILGNGSVTRTGAGQDWFILNTTPFNTTVSEVSGIVKFWLYVSDAGLFNGAGNIVFSSSAQAGSDEYRWNLAAQKIQNGWNHVILHLSDATRQGNPNLGAINYFRISQPLNGGVTAKIDEIEFYEPTPATTANPADNTLNGKVMFGYQGWFGLPSDGSPAHNWWLHWFGGAPEHATSTVDMWPYMGNYPQNEQVATNMTYANGSPAKLFSSYSYNTVDEHFKWMQQHEIDGVFQQRFLDYFRTTDTRVHRHFDKVLQNVQTASNKYGRVYAIMYDLSGADATSTEQVIADWKRLVDEMGVTSESNYLWHKGKPLVALWGLGLASNPDATAERSEKLVRWFKEGDPNDPTDDPKYRANIMGGLNNNWRDHSAAWLAVYDLLDVVSPWSVGRYNNESGANAFAINTIRPDMAYLSPKSIDYMPVIFPGFSWFNLQTYRNNPSAAVKNSIPRNGGSFLWQQSQNVINEGANMVYLAMFDEVDEATSFFKMEKFADHTPKGNNAWFLSLDADGYDLTPDWYLALGGYTKKVLAGKATNSLSVPLYPNPLTTDPGNQLPVTLISLSAQVERNVTHLKWQTSKESNSSHFEIQRSTDAKIFSGTGRVNAQGDAAKNTDYKYQDAGLPAGRYYYRLKMTDRDDTYAFSSIVTAEVRSGGDISIYPNPTSASLRIQSESKIQQLDIINASGRKIRTFNPGALTFELDISAWLPGVYVIRVDGVERKIVKH</sequence>
<evidence type="ECO:0000313" key="2">
    <source>
        <dbReference type="EMBL" id="SKB69021.1"/>
    </source>
</evidence>
<dbReference type="AlphaFoldDB" id="A0A1T5DBM4"/>
<organism evidence="2 3">
    <name type="scientific">Dyadobacter psychrophilus</name>
    <dbReference type="NCBI Taxonomy" id="651661"/>
    <lineage>
        <taxon>Bacteria</taxon>
        <taxon>Pseudomonadati</taxon>
        <taxon>Bacteroidota</taxon>
        <taxon>Cytophagia</taxon>
        <taxon>Cytophagales</taxon>
        <taxon>Spirosomataceae</taxon>
        <taxon>Dyadobacter</taxon>
    </lineage>
</organism>